<comment type="caution">
    <text evidence="1">The sequence shown here is derived from an EMBL/GenBank/DDBJ whole genome shotgun (WGS) entry which is preliminary data.</text>
</comment>
<dbReference type="EMBL" id="JAUEPR010000147">
    <property type="protein sequence ID" value="KAK0461514.1"/>
    <property type="molecule type" value="Genomic_DNA"/>
</dbReference>
<gene>
    <name evidence="1" type="ORF">IW261DRAFT_1428487</name>
    <name evidence="2" type="ORF">IW261DRAFT_1428489</name>
</gene>
<protein>
    <submittedName>
        <fullName evidence="1">Uncharacterized protein</fullName>
    </submittedName>
</protein>
<proteinExistence type="predicted"/>
<evidence type="ECO:0000313" key="1">
    <source>
        <dbReference type="EMBL" id="KAK0461512.1"/>
    </source>
</evidence>
<name>A0AA39N9H7_9AGAR</name>
<evidence type="ECO:0000313" key="3">
    <source>
        <dbReference type="Proteomes" id="UP001175227"/>
    </source>
</evidence>
<accession>A0AA39N9H7</accession>
<sequence>MFQQVELLKFVPYLRKTEIHRDKEREEIERDSDRVRWEEDMPQPRPRKAPGIIFWQDYSFARSPKIKSRPTVFGYAFSSNCTRTGPLLPGENSVPDPEKCRLRGDRIQMNESERWKIQHSFFRAIPLPSPVLSPRIYLFLLPPKRVVCNDLDVGMLPLHRLDYRRPPFKSTSNSSVRVLVDILKFEGGSMARLYFNSDRFSDSPTVPRYIEEKRCCSSLMTPIRRRLGEYLQSVEVGVSASPVSRRGT</sequence>
<reference evidence="1" key="1">
    <citation type="submission" date="2023-06" db="EMBL/GenBank/DDBJ databases">
        <authorList>
            <consortium name="Lawrence Berkeley National Laboratory"/>
            <person name="Ahrendt S."/>
            <person name="Sahu N."/>
            <person name="Indic B."/>
            <person name="Wong-Bajracharya J."/>
            <person name="Merenyi Z."/>
            <person name="Ke H.-M."/>
            <person name="Monk M."/>
            <person name="Kocsube S."/>
            <person name="Drula E."/>
            <person name="Lipzen A."/>
            <person name="Balint B."/>
            <person name="Henrissat B."/>
            <person name="Andreopoulos B."/>
            <person name="Martin F.M."/>
            <person name="Harder C.B."/>
            <person name="Rigling D."/>
            <person name="Ford K.L."/>
            <person name="Foster G.D."/>
            <person name="Pangilinan J."/>
            <person name="Papanicolaou A."/>
            <person name="Barry K."/>
            <person name="LaButti K."/>
            <person name="Viragh M."/>
            <person name="Koriabine M."/>
            <person name="Yan M."/>
            <person name="Riley R."/>
            <person name="Champramary S."/>
            <person name="Plett K.L."/>
            <person name="Tsai I.J."/>
            <person name="Slot J."/>
            <person name="Sipos G."/>
            <person name="Plett J."/>
            <person name="Nagy L.G."/>
            <person name="Grigoriev I.V."/>
        </authorList>
    </citation>
    <scope>NUCLEOTIDE SEQUENCE</scope>
    <source>
        <strain evidence="1">ICMP 16352</strain>
    </source>
</reference>
<organism evidence="1 3">
    <name type="scientific">Armillaria novae-zelandiae</name>
    <dbReference type="NCBI Taxonomy" id="153914"/>
    <lineage>
        <taxon>Eukaryota</taxon>
        <taxon>Fungi</taxon>
        <taxon>Dikarya</taxon>
        <taxon>Basidiomycota</taxon>
        <taxon>Agaricomycotina</taxon>
        <taxon>Agaricomycetes</taxon>
        <taxon>Agaricomycetidae</taxon>
        <taxon>Agaricales</taxon>
        <taxon>Marasmiineae</taxon>
        <taxon>Physalacriaceae</taxon>
        <taxon>Armillaria</taxon>
    </lineage>
</organism>
<dbReference type="EMBL" id="JAUEPR010000147">
    <property type="protein sequence ID" value="KAK0461512.1"/>
    <property type="molecule type" value="Genomic_DNA"/>
</dbReference>
<evidence type="ECO:0000313" key="2">
    <source>
        <dbReference type="EMBL" id="KAK0461514.1"/>
    </source>
</evidence>
<keyword evidence="3" id="KW-1185">Reference proteome</keyword>
<dbReference type="AlphaFoldDB" id="A0AA39N9H7"/>
<dbReference type="Proteomes" id="UP001175227">
    <property type="component" value="Unassembled WGS sequence"/>
</dbReference>